<dbReference type="Pfam" id="PF13545">
    <property type="entry name" value="HTH_Crp_2"/>
    <property type="match status" value="1"/>
</dbReference>
<dbReference type="RefSeq" id="WP_048496154.1">
    <property type="nucleotide sequence ID" value="NZ_JADQCF010000027.1"/>
</dbReference>
<dbReference type="GO" id="GO:0003677">
    <property type="term" value="F:DNA binding"/>
    <property type="evidence" value="ECO:0007669"/>
    <property type="project" value="UniProtKB-KW"/>
</dbReference>
<keyword evidence="3" id="KW-0804">Transcription</keyword>
<dbReference type="Gene3D" id="2.60.120.10">
    <property type="entry name" value="Jelly Rolls"/>
    <property type="match status" value="1"/>
</dbReference>
<proteinExistence type="predicted"/>
<keyword evidence="6" id="KW-0808">Transferase</keyword>
<dbReference type="PRINTS" id="PR00034">
    <property type="entry name" value="HTHCRP"/>
</dbReference>
<dbReference type="GO" id="GO:0016301">
    <property type="term" value="F:kinase activity"/>
    <property type="evidence" value="ECO:0007669"/>
    <property type="project" value="UniProtKB-KW"/>
</dbReference>
<dbReference type="InterPro" id="IPR012318">
    <property type="entry name" value="HTH_CRP"/>
</dbReference>
<dbReference type="Pfam" id="PF00027">
    <property type="entry name" value="cNMP_binding"/>
    <property type="match status" value="1"/>
</dbReference>
<dbReference type="InterPro" id="IPR036390">
    <property type="entry name" value="WH_DNA-bd_sf"/>
</dbReference>
<dbReference type="PANTHER" id="PTHR24567">
    <property type="entry name" value="CRP FAMILY TRANSCRIPTIONAL REGULATORY PROTEIN"/>
    <property type="match status" value="1"/>
</dbReference>
<evidence type="ECO:0000256" key="3">
    <source>
        <dbReference type="ARBA" id="ARBA00023163"/>
    </source>
</evidence>
<dbReference type="OrthoDB" id="7643467at2"/>
<dbReference type="PANTHER" id="PTHR24567:SF75">
    <property type="entry name" value="FUMARATE AND NITRATE REDUCTION REGULATORY PROTEIN"/>
    <property type="match status" value="1"/>
</dbReference>
<dbReference type="AlphaFoldDB" id="A0A0J7JE43"/>
<keyword evidence="1" id="KW-0805">Transcription regulation</keyword>
<dbReference type="SMART" id="SM00419">
    <property type="entry name" value="HTH_CRP"/>
    <property type="match status" value="1"/>
</dbReference>
<dbReference type="CDD" id="cd00038">
    <property type="entry name" value="CAP_ED"/>
    <property type="match status" value="1"/>
</dbReference>
<protein>
    <submittedName>
        <fullName evidence="6">cAMP-binding domain of CRP or a regulatory subunit of cAMP-dependent protein kinase</fullName>
    </submittedName>
</protein>
<evidence type="ECO:0000313" key="7">
    <source>
        <dbReference type="Proteomes" id="UP000036102"/>
    </source>
</evidence>
<keyword evidence="6" id="KW-0418">Kinase</keyword>
<evidence type="ECO:0000256" key="1">
    <source>
        <dbReference type="ARBA" id="ARBA00023015"/>
    </source>
</evidence>
<feature type="domain" description="Cyclic nucleotide-binding" evidence="4">
    <location>
        <begin position="53"/>
        <end position="101"/>
    </location>
</feature>
<keyword evidence="7" id="KW-1185">Reference proteome</keyword>
<dbReference type="PROSITE" id="PS51063">
    <property type="entry name" value="HTH_CRP_2"/>
    <property type="match status" value="1"/>
</dbReference>
<dbReference type="Gene3D" id="1.10.10.10">
    <property type="entry name" value="Winged helix-like DNA-binding domain superfamily/Winged helix DNA-binding domain"/>
    <property type="match status" value="1"/>
</dbReference>
<dbReference type="SMART" id="SM00100">
    <property type="entry name" value="cNMP"/>
    <property type="match status" value="1"/>
</dbReference>
<dbReference type="InterPro" id="IPR000595">
    <property type="entry name" value="cNMP-bd_dom"/>
</dbReference>
<dbReference type="InterPro" id="IPR036388">
    <property type="entry name" value="WH-like_DNA-bd_sf"/>
</dbReference>
<dbReference type="GO" id="GO:0005829">
    <property type="term" value="C:cytosol"/>
    <property type="evidence" value="ECO:0007669"/>
    <property type="project" value="TreeGrafter"/>
</dbReference>
<sequence length="250" mass="28037">MLDITDSIDSPTFGNIAANRPASLDETGSGTPAADSSWNTWDLIALSELSTFFQAGELVTRLNDMPESLYVVGSGAVKSFYLDAQGNECITAFYLPGEIFGLEGFNRTNLSFAHQMLKTGYLYRIPYREIFHALNKDVDCQKYILQLLSHEMFEAQRMSVINGHYTAEVRLAYFLLNLWQRLNPKEKQGAVFSLPMTRVAISNFLGLTPETISRCFALFKRNNWIEAAGSKIKLTDIESLSHLVTGIPTR</sequence>
<evidence type="ECO:0000256" key="2">
    <source>
        <dbReference type="ARBA" id="ARBA00023125"/>
    </source>
</evidence>
<accession>A0A0J7JE43</accession>
<gene>
    <name evidence="6" type="ORF">Msub_12348</name>
</gene>
<dbReference type="SUPFAM" id="SSF51206">
    <property type="entry name" value="cAMP-binding domain-like"/>
    <property type="match status" value="1"/>
</dbReference>
<dbReference type="GO" id="GO:0003700">
    <property type="term" value="F:DNA-binding transcription factor activity"/>
    <property type="evidence" value="ECO:0007669"/>
    <property type="project" value="TreeGrafter"/>
</dbReference>
<dbReference type="InterPro" id="IPR014710">
    <property type="entry name" value="RmlC-like_jellyroll"/>
</dbReference>
<reference evidence="6 7" key="1">
    <citation type="submission" date="2015-06" db="EMBL/GenBank/DDBJ databases">
        <title>Marinobacter subterrani, a genetically tractable neutrophilic iron-oxidizing strain isolated from the Soudan Iron Mine.</title>
        <authorList>
            <person name="Bonis B.M."/>
            <person name="Gralnick J.A."/>
        </authorList>
    </citation>
    <scope>NUCLEOTIDE SEQUENCE [LARGE SCALE GENOMIC DNA]</scope>
    <source>
        <strain evidence="6 7">JG233</strain>
    </source>
</reference>
<dbReference type="SUPFAM" id="SSF46785">
    <property type="entry name" value="Winged helix' DNA-binding domain"/>
    <property type="match status" value="1"/>
</dbReference>
<dbReference type="PATRIC" id="fig|1658765.3.peg.2364"/>
<dbReference type="Proteomes" id="UP000036102">
    <property type="component" value="Unassembled WGS sequence"/>
</dbReference>
<keyword evidence="2" id="KW-0238">DNA-binding</keyword>
<dbReference type="InterPro" id="IPR050397">
    <property type="entry name" value="Env_Response_Regulators"/>
</dbReference>
<dbReference type="EMBL" id="LFBU01000001">
    <property type="protein sequence ID" value="KMQ76139.1"/>
    <property type="molecule type" value="Genomic_DNA"/>
</dbReference>
<dbReference type="InterPro" id="IPR018490">
    <property type="entry name" value="cNMP-bd_dom_sf"/>
</dbReference>
<dbReference type="CDD" id="cd00092">
    <property type="entry name" value="HTH_CRP"/>
    <property type="match status" value="1"/>
</dbReference>
<dbReference type="PROSITE" id="PS50042">
    <property type="entry name" value="CNMP_BINDING_3"/>
    <property type="match status" value="1"/>
</dbReference>
<comment type="caution">
    <text evidence="6">The sequence shown here is derived from an EMBL/GenBank/DDBJ whole genome shotgun (WGS) entry which is preliminary data.</text>
</comment>
<name>A0A0J7JE43_9GAMM</name>
<dbReference type="STRING" id="1658765.Msub_12348"/>
<evidence type="ECO:0000313" key="6">
    <source>
        <dbReference type="EMBL" id="KMQ76139.1"/>
    </source>
</evidence>
<evidence type="ECO:0000259" key="4">
    <source>
        <dbReference type="PROSITE" id="PS50042"/>
    </source>
</evidence>
<feature type="domain" description="HTH crp-type" evidence="5">
    <location>
        <begin position="165"/>
        <end position="238"/>
    </location>
</feature>
<evidence type="ECO:0000259" key="5">
    <source>
        <dbReference type="PROSITE" id="PS51063"/>
    </source>
</evidence>
<organism evidence="6 7">
    <name type="scientific">Marinobacter subterrani</name>
    <dbReference type="NCBI Taxonomy" id="1658765"/>
    <lineage>
        <taxon>Bacteria</taxon>
        <taxon>Pseudomonadati</taxon>
        <taxon>Pseudomonadota</taxon>
        <taxon>Gammaproteobacteria</taxon>
        <taxon>Pseudomonadales</taxon>
        <taxon>Marinobacteraceae</taxon>
        <taxon>Marinobacter</taxon>
    </lineage>
</organism>